<comment type="similarity">
    <text evidence="3">Belongs to the glycosyltransferase group 1 family. Glycosyltransferase 30 subfamily.</text>
</comment>
<dbReference type="InterPro" id="IPR039901">
    <property type="entry name" value="Kdotransferase"/>
</dbReference>
<dbReference type="GO" id="GO:0005886">
    <property type="term" value="C:plasma membrane"/>
    <property type="evidence" value="ECO:0007669"/>
    <property type="project" value="UniProtKB-SubCell"/>
</dbReference>
<dbReference type="InterPro" id="IPR007507">
    <property type="entry name" value="Glycos_transf_N"/>
</dbReference>
<gene>
    <name evidence="14" type="ORF">B5D82_07315</name>
</gene>
<protein>
    <recommendedName>
        <fullName evidence="5 12">3-deoxy-D-manno-octulosonic acid transferase</fullName>
        <shortName evidence="12">Kdo transferase</shortName>
        <ecNumber evidence="4 12">2.4.99.12</ecNumber>
    </recommendedName>
    <alternativeName>
        <fullName evidence="8 12">Lipid IV(A) 3-deoxy-D-manno-octulosonic acid transferase</fullName>
    </alternativeName>
</protein>
<evidence type="ECO:0000256" key="11">
    <source>
        <dbReference type="PIRSR" id="PIRSR639901-2"/>
    </source>
</evidence>
<keyword evidence="12" id="KW-0448">Lipopolysaccharide biosynthesis</keyword>
<feature type="domain" description="3-deoxy-D-manno-octulosonic-acid transferase N-terminal" evidence="13">
    <location>
        <begin position="38"/>
        <end position="215"/>
    </location>
</feature>
<keyword evidence="12" id="KW-1003">Cell membrane</keyword>
<evidence type="ECO:0000256" key="3">
    <source>
        <dbReference type="ARBA" id="ARBA00006380"/>
    </source>
</evidence>
<dbReference type="AlphaFoldDB" id="A0A222G6T9"/>
<evidence type="ECO:0000256" key="5">
    <source>
        <dbReference type="ARBA" id="ARBA00019077"/>
    </source>
</evidence>
<dbReference type="GO" id="GO:0009244">
    <property type="term" value="P:lipopolysaccharide core region biosynthetic process"/>
    <property type="evidence" value="ECO:0007669"/>
    <property type="project" value="UniProtKB-UniRule"/>
</dbReference>
<evidence type="ECO:0000313" key="14">
    <source>
        <dbReference type="EMBL" id="ASP47579.1"/>
    </source>
</evidence>
<dbReference type="FunFam" id="3.40.50.2000:FF:000032">
    <property type="entry name" value="3-deoxy-D-manno-octulosonic acid transferase"/>
    <property type="match status" value="1"/>
</dbReference>
<dbReference type="InterPro" id="IPR038107">
    <property type="entry name" value="Glycos_transf_N_sf"/>
</dbReference>
<dbReference type="EC" id="2.4.99.12" evidence="4 12"/>
<dbReference type="Proteomes" id="UP000202259">
    <property type="component" value="Chromosome"/>
</dbReference>
<proteinExistence type="inferred from homology"/>
<evidence type="ECO:0000256" key="7">
    <source>
        <dbReference type="ARBA" id="ARBA00022968"/>
    </source>
</evidence>
<comment type="pathway">
    <text evidence="2 12">Bacterial outer membrane biogenesis; LPS core biosynthesis.</text>
</comment>
<dbReference type="Pfam" id="PF04413">
    <property type="entry name" value="Glycos_transf_N"/>
    <property type="match status" value="1"/>
</dbReference>
<evidence type="ECO:0000259" key="13">
    <source>
        <dbReference type="Pfam" id="PF04413"/>
    </source>
</evidence>
<dbReference type="EMBL" id="CP020465">
    <property type="protein sequence ID" value="ASP47579.1"/>
    <property type="molecule type" value="Genomic_DNA"/>
</dbReference>
<keyword evidence="7" id="KW-0812">Transmembrane</keyword>
<dbReference type="PANTHER" id="PTHR42755:SF1">
    <property type="entry name" value="3-DEOXY-D-MANNO-OCTULOSONIC ACID TRANSFERASE, MITOCHONDRIAL-RELATED"/>
    <property type="match status" value="1"/>
</dbReference>
<evidence type="ECO:0000313" key="15">
    <source>
        <dbReference type="Proteomes" id="UP000202259"/>
    </source>
</evidence>
<name>A0A222G6T9_9GAMM</name>
<keyword evidence="6 12" id="KW-0808">Transferase</keyword>
<dbReference type="Gene3D" id="3.40.50.2000">
    <property type="entry name" value="Glycogen Phosphorylase B"/>
    <property type="match status" value="1"/>
</dbReference>
<dbReference type="RefSeq" id="WP_081150344.1">
    <property type="nucleotide sequence ID" value="NZ_CP020465.1"/>
</dbReference>
<evidence type="ECO:0000256" key="9">
    <source>
        <dbReference type="ARBA" id="ARBA00049183"/>
    </source>
</evidence>
<dbReference type="UniPathway" id="UPA00958"/>
<dbReference type="NCBIfam" id="NF004388">
    <property type="entry name" value="PRK05749.1-4"/>
    <property type="match status" value="1"/>
</dbReference>
<comment type="subcellular location">
    <subcellularLocation>
        <location evidence="1">Cell inner membrane</location>
        <topology evidence="1">Single-pass membrane protein</topology>
        <orientation evidence="1">Cytoplasmic side</orientation>
    </subcellularLocation>
    <subcellularLocation>
        <location evidence="12">Cell membrane</location>
    </subcellularLocation>
</comment>
<evidence type="ECO:0000256" key="8">
    <source>
        <dbReference type="ARBA" id="ARBA00031445"/>
    </source>
</evidence>
<evidence type="ECO:0000256" key="10">
    <source>
        <dbReference type="PIRSR" id="PIRSR639901-1"/>
    </source>
</evidence>
<organism evidence="14 15">
    <name type="scientific">Cognaticolwellia beringensis</name>
    <dbReference type="NCBI Taxonomy" id="1967665"/>
    <lineage>
        <taxon>Bacteria</taxon>
        <taxon>Pseudomonadati</taxon>
        <taxon>Pseudomonadota</taxon>
        <taxon>Gammaproteobacteria</taxon>
        <taxon>Alteromonadales</taxon>
        <taxon>Colwelliaceae</taxon>
        <taxon>Cognaticolwellia</taxon>
    </lineage>
</organism>
<accession>A0A222G6T9</accession>
<dbReference type="GO" id="GO:0009245">
    <property type="term" value="P:lipid A biosynthetic process"/>
    <property type="evidence" value="ECO:0007669"/>
    <property type="project" value="TreeGrafter"/>
</dbReference>
<evidence type="ECO:0000256" key="2">
    <source>
        <dbReference type="ARBA" id="ARBA00004713"/>
    </source>
</evidence>
<keyword evidence="15" id="KW-1185">Reference proteome</keyword>
<dbReference type="KEGG" id="cber:B5D82_07315"/>
<keyword evidence="7" id="KW-0735">Signal-anchor</keyword>
<evidence type="ECO:0000256" key="4">
    <source>
        <dbReference type="ARBA" id="ARBA00012621"/>
    </source>
</evidence>
<feature type="active site" description="Proton acceptor" evidence="10">
    <location>
        <position position="64"/>
    </location>
</feature>
<dbReference type="SUPFAM" id="SSF53756">
    <property type="entry name" value="UDP-Glycosyltransferase/glycogen phosphorylase"/>
    <property type="match status" value="1"/>
</dbReference>
<sequence>MRFTLALVLYRLLFLLLTPLLLVVLLLRSTNHPAYRKRLLERLGILEKNLEPNGIVVHAASVGEIIALKPFISQLLIYNPEMPVTVTTFTPTGSAQVKKLFADKVQHCYLPLDNIISTTMFLKRLKPKAMVFMETELWPNLISQCKSNQIKLLLVNGRLSDKSMRSYQKLAWLITPAIQSFDRILTQSQVNQENYIAMGATPEMCKLSGNLKFDVSLNNDVVTKQRELNSLMTEKRKIWLIASSHPGDEALVLKAFEHVKQQDSKALLIIVPRHPERFEQVAKLAQDAGNHVLKRSQNQLVSLNTQVWIIDTLGELLAACSLADVVTMGGSFSDIGGHNPLEPALFQKPVIVGPNMSNFKEILVQLMSAQGIVQLVENEDMPKALANEVLRLFTDETSAQILGSNSYKVVQANQGATTQSLTALQNLLKSPY</sequence>
<dbReference type="Gene3D" id="3.40.50.11720">
    <property type="entry name" value="3-Deoxy-D-manno-octulosonic-acid transferase, N-terminal domain"/>
    <property type="match status" value="1"/>
</dbReference>
<dbReference type="FunFam" id="3.40.50.11720:FF:000001">
    <property type="entry name" value="3-deoxy-D-manno-octulosonic acid transferase"/>
    <property type="match status" value="1"/>
</dbReference>
<comment type="catalytic activity">
    <reaction evidence="9 12">
        <text>lipid IVA (E. coli) + CMP-3-deoxy-beta-D-manno-octulosonate = alpha-Kdo-(2-&gt;6)-lipid IVA (E. coli) + CMP + H(+)</text>
        <dbReference type="Rhea" id="RHEA:28066"/>
        <dbReference type="ChEBI" id="CHEBI:15378"/>
        <dbReference type="ChEBI" id="CHEBI:58603"/>
        <dbReference type="ChEBI" id="CHEBI:60364"/>
        <dbReference type="ChEBI" id="CHEBI:60377"/>
        <dbReference type="ChEBI" id="CHEBI:85987"/>
        <dbReference type="EC" id="2.4.99.12"/>
    </reaction>
</comment>
<feature type="site" description="Transition state stabilizer" evidence="11">
    <location>
        <position position="212"/>
    </location>
</feature>
<keyword evidence="12" id="KW-0472">Membrane</keyword>
<evidence type="ECO:0000256" key="12">
    <source>
        <dbReference type="RuleBase" id="RU365103"/>
    </source>
</evidence>
<dbReference type="PANTHER" id="PTHR42755">
    <property type="entry name" value="3-DEOXY-MANNO-OCTULOSONATE CYTIDYLYLTRANSFERASE"/>
    <property type="match status" value="1"/>
</dbReference>
<feature type="site" description="Transition state stabilizer" evidence="11">
    <location>
        <position position="134"/>
    </location>
</feature>
<comment type="function">
    <text evidence="12">Involved in lipopolysaccharide (LPS) biosynthesis. Catalyzes the transfer of 3-deoxy-D-manno-octulosonate (Kdo) residue(s) from CMP-Kdo to lipid IV(A), the tetraacyldisaccharide-1,4'-bisphosphate precursor of lipid A.</text>
</comment>
<reference evidence="14 15" key="1">
    <citation type="submission" date="2017-08" db="EMBL/GenBank/DDBJ databases">
        <title>Complete genome of Colwellia sp. NB097-1, a psychrophile bacterium ioslated from Bering Sea.</title>
        <authorList>
            <person name="Chen X."/>
        </authorList>
    </citation>
    <scope>NUCLEOTIDE SEQUENCE [LARGE SCALE GENOMIC DNA]</scope>
    <source>
        <strain evidence="14 15">NB097-1</strain>
    </source>
</reference>
<evidence type="ECO:0000256" key="1">
    <source>
        <dbReference type="ARBA" id="ARBA00004388"/>
    </source>
</evidence>
<dbReference type="OrthoDB" id="9789797at2"/>
<evidence type="ECO:0000256" key="6">
    <source>
        <dbReference type="ARBA" id="ARBA00022679"/>
    </source>
</evidence>
<dbReference type="GO" id="GO:0043842">
    <property type="term" value="F:Kdo transferase activity"/>
    <property type="evidence" value="ECO:0007669"/>
    <property type="project" value="UniProtKB-EC"/>
</dbReference>